<feature type="binding site" evidence="2">
    <location>
        <position position="120"/>
    </location>
    <ligand>
        <name>Fe cation</name>
        <dbReference type="ChEBI" id="CHEBI:24875"/>
    </ligand>
</feature>
<reference evidence="6 7" key="1">
    <citation type="submission" date="2016-10" db="EMBL/GenBank/DDBJ databases">
        <authorList>
            <person name="de Groot N.N."/>
        </authorList>
    </citation>
    <scope>NUCLEOTIDE SEQUENCE [LARGE SCALE GENOMIC DNA]</scope>
    <source>
        <strain evidence="6 7">DSM 21039</strain>
    </source>
</reference>
<feature type="domain" description="Pirin C-terminal" evidence="5">
    <location>
        <begin position="197"/>
        <end position="298"/>
    </location>
</feature>
<dbReference type="InterPro" id="IPR003829">
    <property type="entry name" value="Pirin_N_dom"/>
</dbReference>
<dbReference type="InterPro" id="IPR014710">
    <property type="entry name" value="RmlC-like_jellyroll"/>
</dbReference>
<evidence type="ECO:0000313" key="7">
    <source>
        <dbReference type="Proteomes" id="UP000198984"/>
    </source>
</evidence>
<dbReference type="InterPro" id="IPR008778">
    <property type="entry name" value="Pirin_C_dom"/>
</dbReference>
<dbReference type="Pfam" id="PF02678">
    <property type="entry name" value="Pirin"/>
    <property type="match status" value="1"/>
</dbReference>
<feature type="binding site" evidence="2">
    <location>
        <position position="76"/>
    </location>
    <ligand>
        <name>Fe cation</name>
        <dbReference type="ChEBI" id="CHEBI:24875"/>
    </ligand>
</feature>
<dbReference type="CDD" id="cd02247">
    <property type="entry name" value="cupin_pirin_C"/>
    <property type="match status" value="1"/>
</dbReference>
<evidence type="ECO:0000259" key="4">
    <source>
        <dbReference type="Pfam" id="PF02678"/>
    </source>
</evidence>
<dbReference type="GO" id="GO:0046872">
    <property type="term" value="F:metal ion binding"/>
    <property type="evidence" value="ECO:0007669"/>
    <property type="project" value="UniProtKB-KW"/>
</dbReference>
<dbReference type="InterPro" id="IPR053186">
    <property type="entry name" value="QDO-related"/>
</dbReference>
<dbReference type="EMBL" id="FOBB01000001">
    <property type="protein sequence ID" value="SEK60757.1"/>
    <property type="molecule type" value="Genomic_DNA"/>
</dbReference>
<dbReference type="SUPFAM" id="SSF51182">
    <property type="entry name" value="RmlC-like cupins"/>
    <property type="match status" value="1"/>
</dbReference>
<dbReference type="PANTHER" id="PTHR43594">
    <property type="entry name" value="QUERCETIN 2,3-DIOXYGENASE"/>
    <property type="match status" value="1"/>
</dbReference>
<dbReference type="Proteomes" id="UP000198984">
    <property type="component" value="Unassembled WGS sequence"/>
</dbReference>
<comment type="similarity">
    <text evidence="1 3">Belongs to the pirin family.</text>
</comment>
<dbReference type="CDD" id="cd02909">
    <property type="entry name" value="cupin_pirin_N"/>
    <property type="match status" value="1"/>
</dbReference>
<dbReference type="AlphaFoldDB" id="A0A1H7IG72"/>
<organism evidence="6 7">
    <name type="scientific">Chitinophaga rupis</name>
    <dbReference type="NCBI Taxonomy" id="573321"/>
    <lineage>
        <taxon>Bacteria</taxon>
        <taxon>Pseudomonadati</taxon>
        <taxon>Bacteroidota</taxon>
        <taxon>Chitinophagia</taxon>
        <taxon>Chitinophagales</taxon>
        <taxon>Chitinophagaceae</taxon>
        <taxon>Chitinophaga</taxon>
    </lineage>
</organism>
<sequence length="300" mass="33053">MCRIQEVKMNITKTTKRVIEIYKAPAPHMVGDGFSVQNVFPNGNRLGRRISPFFLLDYGAPAYFPPSDKPRGVDEHPHRGFETVSIVYQGALEHRDSAGNYGKLYAGDVQWMTAASGVVHEEKHEKEFTRRGGTLEIAQLWVNLPKAYKMSAPRYQELLKEQIPVVPVGNNSKVRVIAGAFNGQQGPAQTFTPINLLDIKLAAGDTVDLHLPEAYNTGIVALHGEVNYNGTHNAQSVEIAMFDTAGEDITVTAISDATLLVLNGQPIDEPIFAYGPFLMNTQQEIMEAIDDYNAGKMGHL</sequence>
<evidence type="ECO:0008006" key="8">
    <source>
        <dbReference type="Google" id="ProtNLM"/>
    </source>
</evidence>
<keyword evidence="7" id="KW-1185">Reference proteome</keyword>
<dbReference type="PIRSF" id="PIRSF006232">
    <property type="entry name" value="Pirin"/>
    <property type="match status" value="1"/>
</dbReference>
<evidence type="ECO:0000256" key="3">
    <source>
        <dbReference type="RuleBase" id="RU003457"/>
    </source>
</evidence>
<evidence type="ECO:0000313" key="6">
    <source>
        <dbReference type="EMBL" id="SEK60757.1"/>
    </source>
</evidence>
<dbReference type="Gene3D" id="2.60.120.10">
    <property type="entry name" value="Jelly Rolls"/>
    <property type="match status" value="2"/>
</dbReference>
<dbReference type="PANTHER" id="PTHR43594:SF1">
    <property type="entry name" value="QUERCETIN 2,3-DIOXYGENASE PA2418-RELATED"/>
    <property type="match status" value="1"/>
</dbReference>
<proteinExistence type="inferred from homology"/>
<gene>
    <name evidence="6" type="ORF">SAMN04488505_101531</name>
</gene>
<keyword evidence="2" id="KW-0408">Iron</keyword>
<protein>
    <recommendedName>
        <fullName evidence="8">Pirin family protein</fullName>
    </recommendedName>
</protein>
<accession>A0A1H7IG72</accession>
<feature type="binding site" evidence="2">
    <location>
        <position position="122"/>
    </location>
    <ligand>
        <name>Fe cation</name>
        <dbReference type="ChEBI" id="CHEBI:24875"/>
    </ligand>
</feature>
<feature type="binding site" evidence="2">
    <location>
        <position position="78"/>
    </location>
    <ligand>
        <name>Fe cation</name>
        <dbReference type="ChEBI" id="CHEBI:24875"/>
    </ligand>
</feature>
<feature type="domain" description="Pirin N-terminal" evidence="4">
    <location>
        <begin position="35"/>
        <end position="142"/>
    </location>
</feature>
<dbReference type="InterPro" id="IPR012093">
    <property type="entry name" value="Pirin"/>
</dbReference>
<comment type="cofactor">
    <cofactor evidence="2">
        <name>Fe cation</name>
        <dbReference type="ChEBI" id="CHEBI:24875"/>
    </cofactor>
    <text evidence="2">Binds 1 Fe cation per subunit.</text>
</comment>
<dbReference type="Pfam" id="PF05726">
    <property type="entry name" value="Pirin_C"/>
    <property type="match status" value="1"/>
</dbReference>
<evidence type="ECO:0000259" key="5">
    <source>
        <dbReference type="Pfam" id="PF05726"/>
    </source>
</evidence>
<evidence type="ECO:0000256" key="1">
    <source>
        <dbReference type="ARBA" id="ARBA00008416"/>
    </source>
</evidence>
<name>A0A1H7IG72_9BACT</name>
<evidence type="ECO:0000256" key="2">
    <source>
        <dbReference type="PIRSR" id="PIRSR006232-1"/>
    </source>
</evidence>
<dbReference type="InterPro" id="IPR011051">
    <property type="entry name" value="RmlC_Cupin_sf"/>
</dbReference>
<keyword evidence="2" id="KW-0479">Metal-binding</keyword>